<reference evidence="9" key="1">
    <citation type="submission" date="2022-10" db="EMBL/GenBank/DDBJ databases">
        <title>Determination and structural analysis of whole genome sequence of Sarocladium strictum F4-1.</title>
        <authorList>
            <person name="Hu L."/>
            <person name="Jiang Y."/>
        </authorList>
    </citation>
    <scope>NUCLEOTIDE SEQUENCE</scope>
    <source>
        <strain evidence="9">F4-1</strain>
    </source>
</reference>
<evidence type="ECO:0000256" key="1">
    <source>
        <dbReference type="ARBA" id="ARBA00004123"/>
    </source>
</evidence>
<dbReference type="PANTHER" id="PTHR12748">
    <property type="entry name" value="ORIGIN RECOGNITION COMPLEX SUBUNIT 3"/>
    <property type="match status" value="1"/>
</dbReference>
<evidence type="ECO:0000259" key="7">
    <source>
        <dbReference type="Pfam" id="PF07034"/>
    </source>
</evidence>
<dbReference type="AlphaFoldDB" id="A0AA39L3U5"/>
<keyword evidence="4" id="KW-0238">DNA-binding</keyword>
<evidence type="ECO:0000313" key="10">
    <source>
        <dbReference type="Proteomes" id="UP001175261"/>
    </source>
</evidence>
<evidence type="ECO:0000256" key="5">
    <source>
        <dbReference type="ARBA" id="ARBA00023242"/>
    </source>
</evidence>
<dbReference type="Pfam" id="PF18137">
    <property type="entry name" value="WHD_ORC"/>
    <property type="match status" value="2"/>
</dbReference>
<keyword evidence="3" id="KW-0235">DNA replication</keyword>
<name>A0AA39L3U5_SARSR</name>
<evidence type="ECO:0008006" key="11">
    <source>
        <dbReference type="Google" id="ProtNLM"/>
    </source>
</evidence>
<dbReference type="PANTHER" id="PTHR12748:SF0">
    <property type="entry name" value="ORIGIN RECOGNITION COMPLEX SUBUNIT 3"/>
    <property type="match status" value="1"/>
</dbReference>
<dbReference type="Proteomes" id="UP001175261">
    <property type="component" value="Unassembled WGS sequence"/>
</dbReference>
<evidence type="ECO:0000256" key="3">
    <source>
        <dbReference type="ARBA" id="ARBA00022705"/>
    </source>
</evidence>
<dbReference type="InterPro" id="IPR020795">
    <property type="entry name" value="ORC3"/>
</dbReference>
<evidence type="ECO:0000256" key="2">
    <source>
        <dbReference type="ARBA" id="ARBA00010977"/>
    </source>
</evidence>
<dbReference type="GO" id="GO:0006270">
    <property type="term" value="P:DNA replication initiation"/>
    <property type="evidence" value="ECO:0007669"/>
    <property type="project" value="TreeGrafter"/>
</dbReference>
<comment type="similarity">
    <text evidence="2">Belongs to the ORC3 family.</text>
</comment>
<protein>
    <recommendedName>
        <fullName evidence="11">Origin recognition complex subunit</fullName>
    </recommendedName>
</protein>
<dbReference type="InterPro" id="IPR040855">
    <property type="entry name" value="ORC_WH_C"/>
</dbReference>
<dbReference type="GO" id="GO:0005664">
    <property type="term" value="C:nuclear origin of replication recognition complex"/>
    <property type="evidence" value="ECO:0007669"/>
    <property type="project" value="InterPro"/>
</dbReference>
<gene>
    <name evidence="9" type="ORF">NLU13_9060</name>
</gene>
<keyword evidence="5" id="KW-0539">Nucleus</keyword>
<comment type="caution">
    <text evidence="9">The sequence shown here is derived from an EMBL/GenBank/DDBJ whole genome shotgun (WGS) entry which is preliminary data.</text>
</comment>
<accession>A0AA39L3U5</accession>
<feature type="region of interest" description="Disordered" evidence="6">
    <location>
        <begin position="23"/>
        <end position="49"/>
    </location>
</feature>
<dbReference type="GO" id="GO:0031261">
    <property type="term" value="C:DNA replication preinitiation complex"/>
    <property type="evidence" value="ECO:0007669"/>
    <property type="project" value="TreeGrafter"/>
</dbReference>
<dbReference type="GO" id="GO:0005656">
    <property type="term" value="C:nuclear pre-replicative complex"/>
    <property type="evidence" value="ECO:0007669"/>
    <property type="project" value="TreeGrafter"/>
</dbReference>
<evidence type="ECO:0000313" key="9">
    <source>
        <dbReference type="EMBL" id="KAK0383147.1"/>
    </source>
</evidence>
<organism evidence="9 10">
    <name type="scientific">Sarocladium strictum</name>
    <name type="common">Black bundle disease fungus</name>
    <name type="synonym">Acremonium strictum</name>
    <dbReference type="NCBI Taxonomy" id="5046"/>
    <lineage>
        <taxon>Eukaryota</taxon>
        <taxon>Fungi</taxon>
        <taxon>Dikarya</taxon>
        <taxon>Ascomycota</taxon>
        <taxon>Pezizomycotina</taxon>
        <taxon>Sordariomycetes</taxon>
        <taxon>Hypocreomycetidae</taxon>
        <taxon>Hypocreales</taxon>
        <taxon>Sarocladiaceae</taxon>
        <taxon>Sarocladium</taxon>
    </lineage>
</organism>
<comment type="subcellular location">
    <subcellularLocation>
        <location evidence="1">Nucleus</location>
    </subcellularLocation>
</comment>
<feature type="domain" description="Origin recognition complex subunit 3 winged helix C-terminal" evidence="8">
    <location>
        <begin position="607"/>
        <end position="662"/>
    </location>
</feature>
<dbReference type="EMBL" id="JAPDFR010000009">
    <property type="protein sequence ID" value="KAK0383147.1"/>
    <property type="molecule type" value="Genomic_DNA"/>
</dbReference>
<sequence>MAEQEDKRTFFAPEDHQVAYVFHPDDAEARPGRPAKRRKVSKPNLKTSSQAQAAMDFVPLLNGAEKPAAVHQRERLFSEGWDEVHGRVQTVLRESNTATLDQVKSFVGEAKVEITDKIPSAFIITGPDIAAQDLLFEQLSESLQQSLSSKFVRLRSSDGTTLKATLKKIIRDATAKGDDADEDDLRIGTGQNERRYLDYDLEALYSLVKQSDCEHVFVAFQDSEGFESGLLSDLILLFNSWRPRIPFTLLFGIATSVDLLQARLLKSVCQLIHGAQFDVVQTGTILESVFRTAVAAKDVPMRLGAPLLRSLLDRQHEQVAGIQAFTSSLKYAYMCHFYANSLSALCDGKGTEVLQTEHIEAARNTPSFRREIDRLVASGDAANLVQAKDLLENDNLLRQKMGASGTERDAWVDKSLRALLISEAAGAQEGTFSEAYVHALEAGISAEDVSRVSSKVQRMEAEDVARLVQRVVAILGTGDHSLRLDPSDVEMDHALHDALIVQGRALDQLRATATEQDIPLRSKYSGQSRVMRTTVIAQRVQLSRDTAALRDEDKRFTEIIDEVVKLLAGYLSLPSASSIFLSEAWLYDSRAPLRDVLVPRPQIVFKRCLTRPHDYLGCSCCKSDDDDGGIQATLPSTSILYQMYQETGNLINVADLWTAFYALRKALAAFYRGMAELRALGFVKPSKKKADHVAKVKWL</sequence>
<dbReference type="InterPro" id="IPR045667">
    <property type="entry name" value="ORC3_N"/>
</dbReference>
<feature type="domain" description="Origin recognition complex subunit 3 N-terminal" evidence="7">
    <location>
        <begin position="39"/>
        <end position="345"/>
    </location>
</feature>
<dbReference type="CDD" id="cd20704">
    <property type="entry name" value="Orc3"/>
    <property type="match status" value="1"/>
</dbReference>
<keyword evidence="10" id="KW-1185">Reference proteome</keyword>
<feature type="domain" description="Origin recognition complex subunit 3 winged helix C-terminal" evidence="8">
    <location>
        <begin position="664"/>
        <end position="698"/>
    </location>
</feature>
<dbReference type="Pfam" id="PF07034">
    <property type="entry name" value="ORC3_N"/>
    <property type="match status" value="1"/>
</dbReference>
<evidence type="ECO:0000256" key="6">
    <source>
        <dbReference type="SAM" id="MobiDB-lite"/>
    </source>
</evidence>
<evidence type="ECO:0000259" key="8">
    <source>
        <dbReference type="Pfam" id="PF18137"/>
    </source>
</evidence>
<dbReference type="GO" id="GO:0003688">
    <property type="term" value="F:DNA replication origin binding"/>
    <property type="evidence" value="ECO:0007669"/>
    <property type="project" value="TreeGrafter"/>
</dbReference>
<proteinExistence type="inferred from homology"/>
<evidence type="ECO:0000256" key="4">
    <source>
        <dbReference type="ARBA" id="ARBA00023125"/>
    </source>
</evidence>